<dbReference type="FunFam" id="3.40.50.1260:FF:000012">
    <property type="entry name" value="Phosphoglycerate kinase"/>
    <property type="match status" value="1"/>
</dbReference>
<keyword evidence="12 13" id="KW-0324">Glycolysis</keyword>
<protein>
    <recommendedName>
        <fullName evidence="6 13">Phosphoglycerate kinase</fullName>
        <ecNumber evidence="5 13">2.7.2.3</ecNumber>
    </recommendedName>
</protein>
<evidence type="ECO:0000313" key="18">
    <source>
        <dbReference type="Proteomes" id="UP000646946"/>
    </source>
</evidence>
<comment type="similarity">
    <text evidence="4 13 16">Belongs to the phosphoglycerate kinase family.</text>
</comment>
<dbReference type="Proteomes" id="UP000646946">
    <property type="component" value="Unassembled WGS sequence"/>
</dbReference>
<keyword evidence="10 13" id="KW-0418">Kinase</keyword>
<comment type="catalytic activity">
    <reaction evidence="1 13 16">
        <text>(2R)-3-phosphoglycerate + ATP = (2R)-3-phospho-glyceroyl phosphate + ADP</text>
        <dbReference type="Rhea" id="RHEA:14801"/>
        <dbReference type="ChEBI" id="CHEBI:30616"/>
        <dbReference type="ChEBI" id="CHEBI:57604"/>
        <dbReference type="ChEBI" id="CHEBI:58272"/>
        <dbReference type="ChEBI" id="CHEBI:456216"/>
        <dbReference type="EC" id="2.7.2.3"/>
    </reaction>
</comment>
<dbReference type="PANTHER" id="PTHR11406:SF23">
    <property type="entry name" value="PHOSPHOGLYCERATE KINASE 1, CHLOROPLASTIC-RELATED"/>
    <property type="match status" value="1"/>
</dbReference>
<feature type="binding site" evidence="13">
    <location>
        <position position="162"/>
    </location>
    <ligand>
        <name>substrate</name>
    </ligand>
</feature>
<evidence type="ECO:0000256" key="8">
    <source>
        <dbReference type="ARBA" id="ARBA00022679"/>
    </source>
</evidence>
<feature type="binding site" evidence="13 14">
    <location>
        <begin position="24"/>
        <end position="26"/>
    </location>
    <ligand>
        <name>substrate</name>
    </ligand>
</feature>
<dbReference type="PIRSF" id="PIRSF000724">
    <property type="entry name" value="Pgk"/>
    <property type="match status" value="1"/>
</dbReference>
<dbReference type="Pfam" id="PF00162">
    <property type="entry name" value="PGK"/>
    <property type="match status" value="1"/>
</dbReference>
<evidence type="ECO:0000256" key="12">
    <source>
        <dbReference type="ARBA" id="ARBA00023152"/>
    </source>
</evidence>
<evidence type="ECO:0000256" key="1">
    <source>
        <dbReference type="ARBA" id="ARBA00000642"/>
    </source>
</evidence>
<reference evidence="17 18" key="1">
    <citation type="journal article" name="Nat. Commun.">
        <title>Undinarchaeota illuminate DPANN phylogeny and the impact of gene transfer on archaeal evolution.</title>
        <authorList>
            <person name="Dombrowski N."/>
            <person name="Williams T.A."/>
            <person name="Sun J."/>
            <person name="Woodcroft B.J."/>
            <person name="Lee J.H."/>
            <person name="Minh B.Q."/>
            <person name="Rinke C."/>
            <person name="Spang A."/>
        </authorList>
    </citation>
    <scope>NUCLEOTIDE SEQUENCE [LARGE SCALE GENOMIC DNA]</scope>
    <source>
        <strain evidence="17">MAG_bin1129</strain>
    </source>
</reference>
<comment type="subunit">
    <text evidence="13">Monomer.</text>
</comment>
<evidence type="ECO:0000256" key="13">
    <source>
        <dbReference type="HAMAP-Rule" id="MF_00145"/>
    </source>
</evidence>
<evidence type="ECO:0000256" key="3">
    <source>
        <dbReference type="ARBA" id="ARBA00004838"/>
    </source>
</evidence>
<evidence type="ECO:0000256" key="14">
    <source>
        <dbReference type="PIRSR" id="PIRSR000724-1"/>
    </source>
</evidence>
<feature type="binding site" evidence="13">
    <location>
        <position position="41"/>
    </location>
    <ligand>
        <name>substrate</name>
    </ligand>
</feature>
<dbReference type="GO" id="GO:0005829">
    <property type="term" value="C:cytosol"/>
    <property type="evidence" value="ECO:0007669"/>
    <property type="project" value="TreeGrafter"/>
</dbReference>
<keyword evidence="9 13" id="KW-0547">Nucleotide-binding</keyword>
<evidence type="ECO:0000256" key="2">
    <source>
        <dbReference type="ARBA" id="ARBA00004496"/>
    </source>
</evidence>
<accession>A0A832UNW3</accession>
<evidence type="ECO:0000256" key="4">
    <source>
        <dbReference type="ARBA" id="ARBA00008982"/>
    </source>
</evidence>
<comment type="caution">
    <text evidence="13">Lacks conserved residue(s) required for the propagation of feature annotation.</text>
</comment>
<feature type="binding site" evidence="13">
    <location>
        <begin position="358"/>
        <end position="361"/>
    </location>
    <ligand>
        <name>ATP</name>
        <dbReference type="ChEBI" id="CHEBI:30616"/>
    </ligand>
</feature>
<keyword evidence="11 13" id="KW-0067">ATP-binding</keyword>
<evidence type="ECO:0000256" key="16">
    <source>
        <dbReference type="RuleBase" id="RU000532"/>
    </source>
</evidence>
<evidence type="ECO:0000256" key="10">
    <source>
        <dbReference type="ARBA" id="ARBA00022777"/>
    </source>
</evidence>
<evidence type="ECO:0000256" key="6">
    <source>
        <dbReference type="ARBA" id="ARBA00016471"/>
    </source>
</evidence>
<evidence type="ECO:0000256" key="11">
    <source>
        <dbReference type="ARBA" id="ARBA00022840"/>
    </source>
</evidence>
<dbReference type="GO" id="GO:0043531">
    <property type="term" value="F:ADP binding"/>
    <property type="evidence" value="ECO:0007669"/>
    <property type="project" value="TreeGrafter"/>
</dbReference>
<name>A0A832UNW3_9ARCH</name>
<feature type="binding site" evidence="14">
    <location>
        <position position="122"/>
    </location>
    <ligand>
        <name>(2R)-3-phosphoglycerate</name>
        <dbReference type="ChEBI" id="CHEBI:58272"/>
    </ligand>
</feature>
<dbReference type="Gene3D" id="3.40.50.1260">
    <property type="entry name" value="Phosphoglycerate kinase, N-terminal domain"/>
    <property type="match status" value="2"/>
</dbReference>
<dbReference type="HAMAP" id="MF_00145">
    <property type="entry name" value="Phosphoglyc_kinase"/>
    <property type="match status" value="1"/>
</dbReference>
<evidence type="ECO:0000256" key="9">
    <source>
        <dbReference type="ARBA" id="ARBA00022741"/>
    </source>
</evidence>
<dbReference type="SUPFAM" id="SSF53748">
    <property type="entry name" value="Phosphoglycerate kinase"/>
    <property type="match status" value="1"/>
</dbReference>
<evidence type="ECO:0000313" key="17">
    <source>
        <dbReference type="EMBL" id="HIK00674.1"/>
    </source>
</evidence>
<dbReference type="InterPro" id="IPR015824">
    <property type="entry name" value="Phosphoglycerate_kinase_N"/>
</dbReference>
<proteinExistence type="inferred from homology"/>
<dbReference type="GO" id="GO:0004618">
    <property type="term" value="F:phosphoglycerate kinase activity"/>
    <property type="evidence" value="ECO:0007669"/>
    <property type="project" value="UniProtKB-UniRule"/>
</dbReference>
<dbReference type="AlphaFoldDB" id="A0A832UNW3"/>
<dbReference type="InterPro" id="IPR015911">
    <property type="entry name" value="Phosphoglycerate_kinase_CS"/>
</dbReference>
<evidence type="ECO:0000256" key="5">
    <source>
        <dbReference type="ARBA" id="ARBA00013061"/>
    </source>
</evidence>
<organism evidence="17 18">
    <name type="scientific">Candidatus Naiadarchaeum limnaeum</name>
    <dbReference type="NCBI Taxonomy" id="2756139"/>
    <lineage>
        <taxon>Archaea</taxon>
        <taxon>Candidatus Undinarchaeota</taxon>
        <taxon>Candidatus Undinarchaeia</taxon>
        <taxon>Candidatus Naiadarchaeales</taxon>
        <taxon>Candidatus Naiadarchaeaceae</taxon>
        <taxon>Candidatus Naiadarchaeum</taxon>
    </lineage>
</organism>
<dbReference type="InterPro" id="IPR001576">
    <property type="entry name" value="Phosphoglycerate_kinase"/>
</dbReference>
<sequence length="409" mass="44794">MTTKEILTIDDFNLKNKTVLVRVDLNCPIEPQTGEFLDDRRIIQHAKTVKELSDKGAKVVVLAHQGRAGEEYDFTTLEKHAKRLAKHTGNGVEYIPDIIGPSAKQKIKSLKSGDILLLENVRFLAEENLNRPADAQATTHFVKNLAPLADYFVMDAFAAAHRSQPSLVGFTEVLPSLAGRILEQEIVMLNKAIQSKKRPSVFISGGAKVKDSLKVVEQFLNRGVVDEVLTCGLVGNIFLVAKGYEVRGSEYIEEYDKLVEKAGKLLKNFSDKIFLPDDVAMDKYGQRMEVSVAELPQPYRLADIGTKTIEKYKSNIEKAQTIIANGPAGIFEAKEFEKGTNELVRAISNSKAYSVVGGGHIATAVINLNLDSKISHVSTGGGACILYLAGEPLPAIEALKKAAQKFGKK</sequence>
<feature type="binding site" evidence="13">
    <location>
        <position position="122"/>
    </location>
    <ligand>
        <name>substrate</name>
    </ligand>
</feature>
<comment type="subcellular location">
    <subcellularLocation>
        <location evidence="2 13">Cytoplasm</location>
    </subcellularLocation>
</comment>
<dbReference type="PANTHER" id="PTHR11406">
    <property type="entry name" value="PHOSPHOGLYCERATE KINASE"/>
    <property type="match status" value="1"/>
</dbReference>
<evidence type="ECO:0000256" key="7">
    <source>
        <dbReference type="ARBA" id="ARBA00022490"/>
    </source>
</evidence>
<evidence type="ECO:0000256" key="15">
    <source>
        <dbReference type="PIRSR" id="PIRSR000724-2"/>
    </source>
</evidence>
<comment type="caution">
    <text evidence="17">The sequence shown here is derived from an EMBL/GenBank/DDBJ whole genome shotgun (WGS) entry which is preliminary data.</text>
</comment>
<keyword evidence="8 13" id="KW-0808">Transferase</keyword>
<gene>
    <name evidence="13" type="primary">pgk</name>
    <name evidence="17" type="ORF">H1016_03990</name>
</gene>
<feature type="binding site" evidence="13 15">
    <location>
        <position position="332"/>
    </location>
    <ligand>
        <name>ATP</name>
        <dbReference type="ChEBI" id="CHEBI:30616"/>
    </ligand>
</feature>
<feature type="binding site" evidence="14">
    <location>
        <position position="162"/>
    </location>
    <ligand>
        <name>(2R)-3-phosphoglycerate</name>
        <dbReference type="ChEBI" id="CHEBI:58272"/>
    </ligand>
</feature>
<dbReference type="UniPathway" id="UPA00109">
    <property type="reaction ID" value="UER00185"/>
</dbReference>
<dbReference type="GO" id="GO:0006094">
    <property type="term" value="P:gluconeogenesis"/>
    <property type="evidence" value="ECO:0007669"/>
    <property type="project" value="TreeGrafter"/>
</dbReference>
<dbReference type="PROSITE" id="PS00111">
    <property type="entry name" value="PGLYCERATE_KINASE"/>
    <property type="match status" value="1"/>
</dbReference>
<dbReference type="PRINTS" id="PR00477">
    <property type="entry name" value="PHGLYCKINASE"/>
</dbReference>
<dbReference type="FunFam" id="3.40.50.1260:FF:000006">
    <property type="entry name" value="Phosphoglycerate kinase"/>
    <property type="match status" value="1"/>
</dbReference>
<dbReference type="GO" id="GO:0006096">
    <property type="term" value="P:glycolytic process"/>
    <property type="evidence" value="ECO:0007669"/>
    <property type="project" value="UniProtKB-UniRule"/>
</dbReference>
<comment type="pathway">
    <text evidence="3 13">Carbohydrate degradation; glycolysis; pyruvate from D-glyceraldehyde 3-phosphate: step 2/5.</text>
</comment>
<keyword evidence="7 13" id="KW-0963">Cytoplasm</keyword>
<keyword evidence="18" id="KW-1185">Reference proteome</keyword>
<dbReference type="GO" id="GO:0005524">
    <property type="term" value="F:ATP binding"/>
    <property type="evidence" value="ECO:0007669"/>
    <property type="project" value="UniProtKB-KW"/>
</dbReference>
<dbReference type="InterPro" id="IPR036043">
    <property type="entry name" value="Phosphoglycerate_kinase_sf"/>
</dbReference>
<feature type="binding site" evidence="13 14">
    <location>
        <begin position="64"/>
        <end position="67"/>
    </location>
    <ligand>
        <name>substrate</name>
    </ligand>
</feature>
<dbReference type="EC" id="2.7.2.3" evidence="5 13"/>
<feature type="binding site" evidence="14">
    <location>
        <position position="41"/>
    </location>
    <ligand>
        <name>(2R)-3-phosphoglycerate</name>
        <dbReference type="ChEBI" id="CHEBI:58272"/>
    </ligand>
</feature>
<dbReference type="EMBL" id="DVAB01000033">
    <property type="protein sequence ID" value="HIK00674.1"/>
    <property type="molecule type" value="Genomic_DNA"/>
</dbReference>